<evidence type="ECO:0000313" key="1">
    <source>
        <dbReference type="EMBL" id="GAY74293.1"/>
    </source>
</evidence>
<dbReference type="Proteomes" id="UP000286974">
    <property type="component" value="Unassembled WGS sequence"/>
</dbReference>
<sequence length="157" mass="17382">MPKPRKKSVDPNNKLVNFLDDEFLPMLASQVHTHLIGRVISYNKEKAVCDVQPLALQSDGDKRAPLANVIVPDNINMINDIVEFAKWANGHTHPTVGGPTPAMPEAILKHSFKVGSVVWVGIADTELDNWTGKSNFKIETKRQHSVNDAVVEEVLKP</sequence>
<dbReference type="OrthoDB" id="2297717at2"/>
<protein>
    <submittedName>
        <fullName evidence="1">Uncharacterized protein</fullName>
    </submittedName>
</protein>
<reference evidence="1 2" key="1">
    <citation type="submission" date="2017-11" db="EMBL/GenBank/DDBJ databases">
        <title>Draft Genome Sequence of Lactobacillus curieae NBRC 111893 isolated from Koso, a Japanese sugar-Vegetable Fermented Beverage.</title>
        <authorList>
            <person name="Chiou T.Y."/>
            <person name="Oshima K."/>
            <person name="Suda W."/>
            <person name="Hattori M."/>
            <person name="Takahashi T."/>
        </authorList>
    </citation>
    <scope>NUCLEOTIDE SEQUENCE [LARGE SCALE GENOMIC DNA]</scope>
    <source>
        <strain evidence="1 2">NBRC111893</strain>
    </source>
</reference>
<proteinExistence type="predicted"/>
<gene>
    <name evidence="1" type="ORF">NBRC111893_2439</name>
</gene>
<dbReference type="RefSeq" id="WP_125008957.1">
    <property type="nucleotide sequence ID" value="NZ_BEXA01000008.1"/>
</dbReference>
<dbReference type="AlphaFoldDB" id="A0A401FPM2"/>
<name>A0A401FPM2_9LACO</name>
<dbReference type="EMBL" id="BEXA01000008">
    <property type="protein sequence ID" value="GAY74293.1"/>
    <property type="molecule type" value="Genomic_DNA"/>
</dbReference>
<comment type="caution">
    <text evidence="1">The sequence shown here is derived from an EMBL/GenBank/DDBJ whole genome shotgun (WGS) entry which is preliminary data.</text>
</comment>
<accession>A0A401FPM2</accession>
<dbReference type="InterPro" id="IPR037026">
    <property type="entry name" value="Vgr_OB-fold_dom_sf"/>
</dbReference>
<keyword evidence="2" id="KW-1185">Reference proteome</keyword>
<dbReference type="Gene3D" id="2.40.50.230">
    <property type="entry name" value="Gp5 N-terminal domain"/>
    <property type="match status" value="1"/>
</dbReference>
<evidence type="ECO:0000313" key="2">
    <source>
        <dbReference type="Proteomes" id="UP000286974"/>
    </source>
</evidence>
<organism evidence="1 2">
    <name type="scientific">Lentilactobacillus kosonis</name>
    <dbReference type="NCBI Taxonomy" id="2810561"/>
    <lineage>
        <taxon>Bacteria</taxon>
        <taxon>Bacillati</taxon>
        <taxon>Bacillota</taxon>
        <taxon>Bacilli</taxon>
        <taxon>Lactobacillales</taxon>
        <taxon>Lactobacillaceae</taxon>
        <taxon>Lentilactobacillus</taxon>
    </lineage>
</organism>